<dbReference type="Pfam" id="PF00069">
    <property type="entry name" value="Pkinase"/>
    <property type="match status" value="1"/>
</dbReference>
<evidence type="ECO:0000313" key="13">
    <source>
        <dbReference type="Proteomes" id="UP000579812"/>
    </source>
</evidence>
<dbReference type="InterPro" id="IPR051138">
    <property type="entry name" value="PIM_Ser/Thr_kinase"/>
</dbReference>
<dbReference type="AlphaFoldDB" id="A0A7J6D477"/>
<keyword evidence="5" id="KW-0547">Nucleotide-binding</keyword>
<protein>
    <recommendedName>
        <fullName evidence="2">non-specific serine/threonine protein kinase</fullName>
        <ecNumber evidence="2">2.7.11.1</ecNumber>
    </recommendedName>
</protein>
<comment type="similarity">
    <text evidence="1">Belongs to the protein kinase superfamily. CAMK Ser/Thr protein kinase family. PIM subfamily.</text>
</comment>
<dbReference type="OrthoDB" id="8682894at2759"/>
<comment type="caution">
    <text evidence="12">The sequence shown here is derived from an EMBL/GenBank/DDBJ whole genome shotgun (WGS) entry which is preliminary data.</text>
</comment>
<evidence type="ECO:0000256" key="4">
    <source>
        <dbReference type="ARBA" id="ARBA00022679"/>
    </source>
</evidence>
<keyword evidence="7" id="KW-0067">ATP-binding</keyword>
<keyword evidence="6" id="KW-0418">Kinase</keyword>
<feature type="compositionally biased region" description="Polar residues" evidence="10">
    <location>
        <begin position="172"/>
        <end position="181"/>
    </location>
</feature>
<keyword evidence="3" id="KW-0723">Serine/threonine-protein kinase</keyword>
<gene>
    <name evidence="12" type="ORF">G5714_004262</name>
</gene>
<feature type="domain" description="Protein kinase" evidence="11">
    <location>
        <begin position="213"/>
        <end position="460"/>
    </location>
</feature>
<dbReference type="GO" id="GO:0005737">
    <property type="term" value="C:cytoplasm"/>
    <property type="evidence" value="ECO:0007669"/>
    <property type="project" value="TreeGrafter"/>
</dbReference>
<dbReference type="Gene3D" id="1.10.510.10">
    <property type="entry name" value="Transferase(Phosphotransferase) domain 1"/>
    <property type="match status" value="1"/>
</dbReference>
<dbReference type="GO" id="GO:0043066">
    <property type="term" value="P:negative regulation of apoptotic process"/>
    <property type="evidence" value="ECO:0007669"/>
    <property type="project" value="TreeGrafter"/>
</dbReference>
<evidence type="ECO:0000256" key="9">
    <source>
        <dbReference type="ARBA" id="ARBA00048679"/>
    </source>
</evidence>
<dbReference type="EMBL" id="JAAMOB010000004">
    <property type="protein sequence ID" value="KAF4114039.1"/>
    <property type="molecule type" value="Genomic_DNA"/>
</dbReference>
<evidence type="ECO:0000256" key="1">
    <source>
        <dbReference type="ARBA" id="ARBA00005505"/>
    </source>
</evidence>
<feature type="region of interest" description="Disordered" evidence="10">
    <location>
        <begin position="162"/>
        <end position="182"/>
    </location>
</feature>
<feature type="compositionally biased region" description="Polar residues" evidence="10">
    <location>
        <begin position="1"/>
        <end position="21"/>
    </location>
</feature>
<dbReference type="PANTHER" id="PTHR22984:SF11">
    <property type="entry name" value="AURORA KINASE-RELATED"/>
    <property type="match status" value="1"/>
</dbReference>
<dbReference type="GO" id="GO:0007346">
    <property type="term" value="P:regulation of mitotic cell cycle"/>
    <property type="evidence" value="ECO:0007669"/>
    <property type="project" value="TreeGrafter"/>
</dbReference>
<name>A0A7J6D477_9TELE</name>
<dbReference type="SMART" id="SM00220">
    <property type="entry name" value="S_TKc"/>
    <property type="match status" value="1"/>
</dbReference>
<evidence type="ECO:0000256" key="6">
    <source>
        <dbReference type="ARBA" id="ARBA00022777"/>
    </source>
</evidence>
<comment type="catalytic activity">
    <reaction evidence="9">
        <text>L-seryl-[protein] + ATP = O-phospho-L-seryl-[protein] + ADP + H(+)</text>
        <dbReference type="Rhea" id="RHEA:17989"/>
        <dbReference type="Rhea" id="RHEA-COMP:9863"/>
        <dbReference type="Rhea" id="RHEA-COMP:11604"/>
        <dbReference type="ChEBI" id="CHEBI:15378"/>
        <dbReference type="ChEBI" id="CHEBI:29999"/>
        <dbReference type="ChEBI" id="CHEBI:30616"/>
        <dbReference type="ChEBI" id="CHEBI:83421"/>
        <dbReference type="ChEBI" id="CHEBI:456216"/>
        <dbReference type="EC" id="2.7.11.1"/>
    </reaction>
</comment>
<dbReference type="EC" id="2.7.11.1" evidence="2"/>
<evidence type="ECO:0000259" key="11">
    <source>
        <dbReference type="PROSITE" id="PS50011"/>
    </source>
</evidence>
<evidence type="ECO:0000313" key="12">
    <source>
        <dbReference type="EMBL" id="KAF4114039.1"/>
    </source>
</evidence>
<feature type="region of interest" description="Disordered" evidence="10">
    <location>
        <begin position="1"/>
        <end position="102"/>
    </location>
</feature>
<organism evidence="12 13">
    <name type="scientific">Onychostoma macrolepis</name>
    <dbReference type="NCBI Taxonomy" id="369639"/>
    <lineage>
        <taxon>Eukaryota</taxon>
        <taxon>Metazoa</taxon>
        <taxon>Chordata</taxon>
        <taxon>Craniata</taxon>
        <taxon>Vertebrata</taxon>
        <taxon>Euteleostomi</taxon>
        <taxon>Actinopterygii</taxon>
        <taxon>Neopterygii</taxon>
        <taxon>Teleostei</taxon>
        <taxon>Ostariophysi</taxon>
        <taxon>Cypriniformes</taxon>
        <taxon>Cyprinidae</taxon>
        <taxon>Acrossocheilinae</taxon>
        <taxon>Onychostoma</taxon>
    </lineage>
</organism>
<dbReference type="SUPFAM" id="SSF56112">
    <property type="entry name" value="Protein kinase-like (PK-like)"/>
    <property type="match status" value="1"/>
</dbReference>
<dbReference type="Proteomes" id="UP000579812">
    <property type="component" value="Unassembled WGS sequence"/>
</dbReference>
<evidence type="ECO:0000256" key="8">
    <source>
        <dbReference type="ARBA" id="ARBA00047899"/>
    </source>
</evidence>
<evidence type="ECO:0000256" key="7">
    <source>
        <dbReference type="ARBA" id="ARBA00022840"/>
    </source>
</evidence>
<feature type="compositionally biased region" description="Basic residues" evidence="10">
    <location>
        <begin position="26"/>
        <end position="44"/>
    </location>
</feature>
<feature type="compositionally biased region" description="Polar residues" evidence="10">
    <location>
        <begin position="60"/>
        <end position="69"/>
    </location>
</feature>
<keyword evidence="13" id="KW-1185">Reference proteome</keyword>
<dbReference type="GO" id="GO:0005524">
    <property type="term" value="F:ATP binding"/>
    <property type="evidence" value="ECO:0007669"/>
    <property type="project" value="UniProtKB-KW"/>
</dbReference>
<dbReference type="GO" id="GO:0004674">
    <property type="term" value="F:protein serine/threonine kinase activity"/>
    <property type="evidence" value="ECO:0007669"/>
    <property type="project" value="UniProtKB-KW"/>
</dbReference>
<keyword evidence="4" id="KW-0808">Transferase</keyword>
<dbReference type="InterPro" id="IPR000719">
    <property type="entry name" value="Prot_kinase_dom"/>
</dbReference>
<accession>A0A7J6D477</accession>
<feature type="compositionally biased region" description="Polar residues" evidence="10">
    <location>
        <begin position="117"/>
        <end position="133"/>
    </location>
</feature>
<dbReference type="PANTHER" id="PTHR22984">
    <property type="entry name" value="SERINE/THREONINE-PROTEIN KINASE PIM"/>
    <property type="match status" value="1"/>
</dbReference>
<proteinExistence type="inferred from homology"/>
<feature type="region of interest" description="Disordered" evidence="10">
    <location>
        <begin position="116"/>
        <end position="144"/>
    </location>
</feature>
<evidence type="ECO:0000256" key="10">
    <source>
        <dbReference type="SAM" id="MobiDB-lite"/>
    </source>
</evidence>
<dbReference type="InterPro" id="IPR011009">
    <property type="entry name" value="Kinase-like_dom_sf"/>
</dbReference>
<sequence>MDADSPETQPSSGKPEQQNNPTEKHTKGRKGFRSLRKAVKRHFQSLKTKVCRGVPEGEPSQENPQTSRAEPTADTDPLEAQQVFDYAQATQSRAVASAESSSDVFEDAFEYFPAENSRAQPSSENNPEQQSNPTEKHTKGRKGFRSLRKAVKRHFQSLKTKVCRGVPEGEPSQENPQTSRAEPTGYDFFRWTPLNPICVLRLQPEAEYFRSLYEVGEELASGRFACLHEGIRRSDGQQVLIKFARRRWAIDRMPYDDSFCSALCEEAIIMLALQRPPSCEHVIRLYDWFTVMKRDVLVMENPRPCVTLSEFIRQNRCHLNEETARRILQQLTVALKHCLDRGVLHYTDFRRVLMNTDTLQLKIINFRHARLVAASKEDLKFLDPVVRVASVLETARFLCSVLDELIDAFPPWEQEHLSKHCRDLLRKLGYGGPAMIETLQDILDHAWFGDLSTANEGEGN</sequence>
<comment type="catalytic activity">
    <reaction evidence="8">
        <text>L-threonyl-[protein] + ATP = O-phospho-L-threonyl-[protein] + ADP + H(+)</text>
        <dbReference type="Rhea" id="RHEA:46608"/>
        <dbReference type="Rhea" id="RHEA-COMP:11060"/>
        <dbReference type="Rhea" id="RHEA-COMP:11605"/>
        <dbReference type="ChEBI" id="CHEBI:15378"/>
        <dbReference type="ChEBI" id="CHEBI:30013"/>
        <dbReference type="ChEBI" id="CHEBI:30616"/>
        <dbReference type="ChEBI" id="CHEBI:61977"/>
        <dbReference type="ChEBI" id="CHEBI:456216"/>
        <dbReference type="EC" id="2.7.11.1"/>
    </reaction>
</comment>
<reference evidence="12 13" key="1">
    <citation type="submission" date="2020-04" db="EMBL/GenBank/DDBJ databases">
        <title>Chromosome-level genome assembly of a cyprinid fish Onychostoma macrolepis by integration of Nanopore Sequencing, Bionano and Hi-C technology.</title>
        <authorList>
            <person name="Wang D."/>
        </authorList>
    </citation>
    <scope>NUCLEOTIDE SEQUENCE [LARGE SCALE GENOMIC DNA]</scope>
    <source>
        <strain evidence="12">SWU-2019</strain>
        <tissue evidence="12">Muscle</tissue>
    </source>
</reference>
<dbReference type="Gene3D" id="3.30.200.20">
    <property type="entry name" value="Phosphorylase Kinase, domain 1"/>
    <property type="match status" value="1"/>
</dbReference>
<evidence type="ECO:0000256" key="5">
    <source>
        <dbReference type="ARBA" id="ARBA00022741"/>
    </source>
</evidence>
<dbReference type="PROSITE" id="PS50011">
    <property type="entry name" value="PROTEIN_KINASE_DOM"/>
    <property type="match status" value="1"/>
</dbReference>
<evidence type="ECO:0000256" key="3">
    <source>
        <dbReference type="ARBA" id="ARBA00022527"/>
    </source>
</evidence>
<evidence type="ECO:0000256" key="2">
    <source>
        <dbReference type="ARBA" id="ARBA00012513"/>
    </source>
</evidence>
<feature type="compositionally biased region" description="Polar residues" evidence="10">
    <location>
        <begin position="88"/>
        <end position="102"/>
    </location>
</feature>